<accession>A0A6J3LT10</accession>
<protein>
    <submittedName>
        <fullName evidence="2">Uncharacterized protein</fullName>
    </submittedName>
</protein>
<dbReference type="AlphaFoldDB" id="A0A6J3LT10"/>
<dbReference type="InterPro" id="IPR022698">
    <property type="entry name" value="OrsD"/>
</dbReference>
<organism evidence="2">
    <name type="scientific">Dissoconium aciculare CBS 342.82</name>
    <dbReference type="NCBI Taxonomy" id="1314786"/>
    <lineage>
        <taxon>Eukaryota</taxon>
        <taxon>Fungi</taxon>
        <taxon>Dikarya</taxon>
        <taxon>Ascomycota</taxon>
        <taxon>Pezizomycotina</taxon>
        <taxon>Dothideomycetes</taxon>
        <taxon>Dothideomycetidae</taxon>
        <taxon>Mycosphaerellales</taxon>
        <taxon>Dissoconiaceae</taxon>
        <taxon>Dissoconium</taxon>
    </lineage>
</organism>
<evidence type="ECO:0000313" key="2">
    <source>
        <dbReference type="RefSeq" id="XP_033455819.1"/>
    </source>
</evidence>
<reference evidence="2" key="3">
    <citation type="submission" date="2025-08" db="UniProtKB">
        <authorList>
            <consortium name="RefSeq"/>
        </authorList>
    </citation>
    <scope>IDENTIFICATION</scope>
    <source>
        <strain evidence="2">CBS 342.82</strain>
    </source>
</reference>
<reference evidence="2" key="1">
    <citation type="submission" date="2020-01" db="EMBL/GenBank/DDBJ databases">
        <authorList>
            <consortium name="DOE Joint Genome Institute"/>
            <person name="Haridas S."/>
            <person name="Albert R."/>
            <person name="Binder M."/>
            <person name="Bloem J."/>
            <person name="Labutti K."/>
            <person name="Salamov A."/>
            <person name="Andreopoulos B."/>
            <person name="Baker S.E."/>
            <person name="Barry K."/>
            <person name="Bills G."/>
            <person name="Bluhm B.H."/>
            <person name="Cannon C."/>
            <person name="Castanera R."/>
            <person name="Culley D.E."/>
            <person name="Daum C."/>
            <person name="Ezra D."/>
            <person name="Gonzalez J.B."/>
            <person name="Henrissat B."/>
            <person name="Kuo A."/>
            <person name="Liang C."/>
            <person name="Lipzen A."/>
            <person name="Lutzoni F."/>
            <person name="Magnuson J."/>
            <person name="Mondo S."/>
            <person name="Nolan M."/>
            <person name="Ohm R."/>
            <person name="Pangilinan J."/>
            <person name="Park H.-J."/>
            <person name="Ramirez L."/>
            <person name="Alfaro M."/>
            <person name="Sun H."/>
            <person name="Tritt A."/>
            <person name="Yoshinaga Y."/>
            <person name="Zwiers L.-H."/>
            <person name="Turgeon B.G."/>
            <person name="Goodwin S.B."/>
            <person name="Spatafora J.W."/>
            <person name="Crous P.W."/>
            <person name="Grigoriev I.V."/>
        </authorList>
    </citation>
    <scope>NUCLEOTIDE SEQUENCE</scope>
    <source>
        <strain evidence="2">CBS 342.82</strain>
    </source>
</reference>
<evidence type="ECO:0000313" key="1">
    <source>
        <dbReference type="Proteomes" id="UP000504637"/>
    </source>
</evidence>
<dbReference type="Pfam" id="PF12013">
    <property type="entry name" value="OrsD"/>
    <property type="match status" value="1"/>
</dbReference>
<sequence>MDGFGADEFTFLDAAVELIHELLCYKDGLRCQLDAGACLFVARSPETMRSHWRKAYRR</sequence>
<dbReference type="RefSeq" id="XP_033455819.1">
    <property type="nucleotide sequence ID" value="XM_033608018.1"/>
</dbReference>
<dbReference type="GeneID" id="54365817"/>
<dbReference type="Proteomes" id="UP000504637">
    <property type="component" value="Unplaced"/>
</dbReference>
<gene>
    <name evidence="2" type="ORF">K489DRAFT_413251</name>
</gene>
<keyword evidence="1" id="KW-1185">Reference proteome</keyword>
<name>A0A6J3LT10_9PEZI</name>
<proteinExistence type="predicted"/>
<reference evidence="2" key="2">
    <citation type="submission" date="2020-04" db="EMBL/GenBank/DDBJ databases">
        <authorList>
            <consortium name="NCBI Genome Project"/>
        </authorList>
    </citation>
    <scope>NUCLEOTIDE SEQUENCE</scope>
    <source>
        <strain evidence="2">CBS 342.82</strain>
    </source>
</reference>